<dbReference type="InterPro" id="IPR029479">
    <property type="entry name" value="Nitroreductase"/>
</dbReference>
<evidence type="ECO:0000256" key="2">
    <source>
        <dbReference type="ARBA" id="ARBA00023002"/>
    </source>
</evidence>
<gene>
    <name evidence="4" type="ORF">IAC43_04575</name>
</gene>
<dbReference type="Pfam" id="PF00881">
    <property type="entry name" value="Nitroreductase"/>
    <property type="match status" value="1"/>
</dbReference>
<evidence type="ECO:0000313" key="5">
    <source>
        <dbReference type="Proteomes" id="UP000824160"/>
    </source>
</evidence>
<organism evidence="4 5">
    <name type="scientific">Candidatus Faecivivens stercoripullorum</name>
    <dbReference type="NCBI Taxonomy" id="2840805"/>
    <lineage>
        <taxon>Bacteria</taxon>
        <taxon>Bacillati</taxon>
        <taxon>Bacillota</taxon>
        <taxon>Clostridia</taxon>
        <taxon>Eubacteriales</taxon>
        <taxon>Oscillospiraceae</taxon>
        <taxon>Oscillospiraceae incertae sedis</taxon>
        <taxon>Candidatus Faecivivens</taxon>
    </lineage>
</organism>
<evidence type="ECO:0000259" key="3">
    <source>
        <dbReference type="Pfam" id="PF00881"/>
    </source>
</evidence>
<dbReference type="GO" id="GO:0016491">
    <property type="term" value="F:oxidoreductase activity"/>
    <property type="evidence" value="ECO:0007669"/>
    <property type="project" value="UniProtKB-KW"/>
</dbReference>
<comment type="caution">
    <text evidence="4">The sequence shown here is derived from an EMBL/GenBank/DDBJ whole genome shotgun (WGS) entry which is preliminary data.</text>
</comment>
<reference evidence="4" key="2">
    <citation type="journal article" date="2021" name="PeerJ">
        <title>Extensive microbial diversity within the chicken gut microbiome revealed by metagenomics and culture.</title>
        <authorList>
            <person name="Gilroy R."/>
            <person name="Ravi A."/>
            <person name="Getino M."/>
            <person name="Pursley I."/>
            <person name="Horton D.L."/>
            <person name="Alikhan N.F."/>
            <person name="Baker D."/>
            <person name="Gharbi K."/>
            <person name="Hall N."/>
            <person name="Watson M."/>
            <person name="Adriaenssens E.M."/>
            <person name="Foster-Nyarko E."/>
            <person name="Jarju S."/>
            <person name="Secka A."/>
            <person name="Antonio M."/>
            <person name="Oren A."/>
            <person name="Chaudhuri R.R."/>
            <person name="La Ragione R."/>
            <person name="Hildebrand F."/>
            <person name="Pallen M.J."/>
        </authorList>
    </citation>
    <scope>NUCLEOTIDE SEQUENCE</scope>
    <source>
        <strain evidence="4">ChiBcec7-5410</strain>
    </source>
</reference>
<comment type="similarity">
    <text evidence="1">Belongs to the nitroreductase family.</text>
</comment>
<reference evidence="4" key="1">
    <citation type="submission" date="2020-10" db="EMBL/GenBank/DDBJ databases">
        <authorList>
            <person name="Gilroy R."/>
        </authorList>
    </citation>
    <scope>NUCLEOTIDE SEQUENCE</scope>
    <source>
        <strain evidence="4">ChiBcec7-5410</strain>
    </source>
</reference>
<protein>
    <submittedName>
        <fullName evidence="4">Nitroreductase</fullName>
    </submittedName>
</protein>
<proteinExistence type="inferred from homology"/>
<dbReference type="CDD" id="cd02136">
    <property type="entry name" value="PnbA_NfnB-like"/>
    <property type="match status" value="1"/>
</dbReference>
<name>A0A9D1KSE7_9FIRM</name>
<feature type="domain" description="Nitroreductase" evidence="3">
    <location>
        <begin position="9"/>
        <end position="156"/>
    </location>
</feature>
<accession>A0A9D1KSE7</accession>
<dbReference type="AlphaFoldDB" id="A0A9D1KSE7"/>
<dbReference type="PANTHER" id="PTHR43673:SF10">
    <property type="entry name" value="NADH DEHYDROGENASE_NAD(P)H NITROREDUCTASE XCC3605-RELATED"/>
    <property type="match status" value="1"/>
</dbReference>
<evidence type="ECO:0000256" key="1">
    <source>
        <dbReference type="ARBA" id="ARBA00007118"/>
    </source>
</evidence>
<sequence length="174" mass="18901">MTNVVLDSLKSRRSCRSYQPQQIKPEELAAVLEAGTWAPTAMGTQEPLIVVVQDPEKIARIERMNAAVMGNPDGHPFYGAPTLLIVFADASRGGVFVEDGSLVMGNLLNAAHAVGLGSCWIHRAREVFQSEEGKAMMKEWGVPENYAGIGNCILGYPVQEAPAKPRKDGYVIFD</sequence>
<keyword evidence="2" id="KW-0560">Oxidoreductase</keyword>
<dbReference type="PANTHER" id="PTHR43673">
    <property type="entry name" value="NAD(P)H NITROREDUCTASE YDGI-RELATED"/>
    <property type="match status" value="1"/>
</dbReference>
<dbReference type="EMBL" id="DVLW01000122">
    <property type="protein sequence ID" value="HIT94436.1"/>
    <property type="molecule type" value="Genomic_DNA"/>
</dbReference>
<dbReference type="Proteomes" id="UP000824160">
    <property type="component" value="Unassembled WGS sequence"/>
</dbReference>
<dbReference type="SUPFAM" id="SSF55469">
    <property type="entry name" value="FMN-dependent nitroreductase-like"/>
    <property type="match status" value="1"/>
</dbReference>
<dbReference type="InterPro" id="IPR000415">
    <property type="entry name" value="Nitroreductase-like"/>
</dbReference>
<evidence type="ECO:0000313" key="4">
    <source>
        <dbReference type="EMBL" id="HIT94436.1"/>
    </source>
</evidence>
<dbReference type="Gene3D" id="3.40.109.10">
    <property type="entry name" value="NADH Oxidase"/>
    <property type="match status" value="1"/>
</dbReference>